<dbReference type="Proteomes" id="UP000008460">
    <property type="component" value="Chromosome"/>
</dbReference>
<evidence type="ECO:0000313" key="4">
    <source>
        <dbReference type="Proteomes" id="UP000008460"/>
    </source>
</evidence>
<dbReference type="STRING" id="590998.Celf_3370"/>
<evidence type="ECO:0000313" key="3">
    <source>
        <dbReference type="EMBL" id="AEE47483.1"/>
    </source>
</evidence>
<evidence type="ECO:0000256" key="2">
    <source>
        <dbReference type="SAM" id="Phobius"/>
    </source>
</evidence>
<feature type="transmembrane region" description="Helical" evidence="2">
    <location>
        <begin position="128"/>
        <end position="149"/>
    </location>
</feature>
<gene>
    <name evidence="3" type="ordered locus">Celf_3370</name>
</gene>
<name>F4H1R3_CELFA</name>
<organism evidence="3 4">
    <name type="scientific">Cellulomonas fimi (strain ATCC 484 / DSM 20113 / JCM 1341 / CCUG 24087 / LMG 16345 / NBRC 15513 / NCIMB 8980 / NCTC 7547 / NRS-133)</name>
    <dbReference type="NCBI Taxonomy" id="590998"/>
    <lineage>
        <taxon>Bacteria</taxon>
        <taxon>Bacillati</taxon>
        <taxon>Actinomycetota</taxon>
        <taxon>Actinomycetes</taxon>
        <taxon>Micrococcales</taxon>
        <taxon>Cellulomonadaceae</taxon>
        <taxon>Cellulomonas</taxon>
    </lineage>
</organism>
<feature type="transmembrane region" description="Helical" evidence="2">
    <location>
        <begin position="25"/>
        <end position="43"/>
    </location>
</feature>
<feature type="compositionally biased region" description="Low complexity" evidence="1">
    <location>
        <begin position="177"/>
        <end position="189"/>
    </location>
</feature>
<dbReference type="AlphaFoldDB" id="F4H1R3"/>
<reference evidence="3 4" key="1">
    <citation type="submission" date="2011-04" db="EMBL/GenBank/DDBJ databases">
        <title>Complete sequence of Cellulomonas fimi ATCC 484.</title>
        <authorList>
            <consortium name="US DOE Joint Genome Institute"/>
            <person name="Lucas S."/>
            <person name="Han J."/>
            <person name="Lapidus A."/>
            <person name="Cheng J.-F."/>
            <person name="Goodwin L."/>
            <person name="Pitluck S."/>
            <person name="Peters L."/>
            <person name="Chertkov O."/>
            <person name="Detter J.C."/>
            <person name="Han C."/>
            <person name="Tapia R."/>
            <person name="Land M."/>
            <person name="Hauser L."/>
            <person name="Kyrpides N."/>
            <person name="Ivanova N."/>
            <person name="Ovchinnikova G."/>
            <person name="Pagani I."/>
            <person name="Mead D."/>
            <person name="Brumm P."/>
            <person name="Woyke T."/>
        </authorList>
    </citation>
    <scope>NUCLEOTIDE SEQUENCE [LARGE SCALE GENOMIC DNA]</scope>
    <source>
        <strain evidence="4">ATCC 484 / DSM 20113 / JCM 1341 / NBRC 15513 / NCIMB 8980 / NCTC 7547</strain>
    </source>
</reference>
<sequence>MTTRTTRTTTSEPAFSRGALEARHALGWAVGVLLVLAVGAVAWRMLGARASGQLGVLAVAALCAGGLLLIAVGCGTVTSEYVRVTTTETTETDVPAEVPRAGAPAAAAQALVPQLATGMARLSPARSLVLAGVTLLLVAGAGAGLGYTLDQVAGTGRSTPSPAPSGVPSTPAPPSAPGGDASPDTGPTP</sequence>
<feature type="region of interest" description="Disordered" evidence="1">
    <location>
        <begin position="152"/>
        <end position="189"/>
    </location>
</feature>
<keyword evidence="2" id="KW-0812">Transmembrane</keyword>
<proteinExistence type="predicted"/>
<keyword evidence="2" id="KW-0472">Membrane</keyword>
<keyword evidence="2" id="KW-1133">Transmembrane helix</keyword>
<feature type="compositionally biased region" description="Pro residues" evidence="1">
    <location>
        <begin position="161"/>
        <end position="176"/>
    </location>
</feature>
<feature type="transmembrane region" description="Helical" evidence="2">
    <location>
        <begin position="55"/>
        <end position="78"/>
    </location>
</feature>
<evidence type="ECO:0000256" key="1">
    <source>
        <dbReference type="SAM" id="MobiDB-lite"/>
    </source>
</evidence>
<dbReference type="HOGENOM" id="CLU_1432192_0_0_11"/>
<keyword evidence="4" id="KW-1185">Reference proteome</keyword>
<protein>
    <submittedName>
        <fullName evidence="3">Uncharacterized protein</fullName>
    </submittedName>
</protein>
<dbReference type="EMBL" id="CP002666">
    <property type="protein sequence ID" value="AEE47483.1"/>
    <property type="molecule type" value="Genomic_DNA"/>
</dbReference>
<dbReference type="KEGG" id="cfi:Celf_3370"/>
<dbReference type="RefSeq" id="WP_013772507.1">
    <property type="nucleotide sequence ID" value="NC_015514.1"/>
</dbReference>
<accession>F4H1R3</accession>